<comment type="caution">
    <text evidence="6">The sequence shown here is derived from an EMBL/GenBank/DDBJ whole genome shotgun (WGS) entry which is preliminary data.</text>
</comment>
<dbReference type="PANTHER" id="PTHR43687">
    <property type="entry name" value="ADENYLYLSULFATE REDUCTASE, BETA SUBUNIT"/>
    <property type="match status" value="1"/>
</dbReference>
<reference evidence="6 7" key="1">
    <citation type="submission" date="2018-04" db="EMBL/GenBank/DDBJ databases">
        <title>Brenneria corticis sp.nov.</title>
        <authorList>
            <person name="Li Y."/>
        </authorList>
    </citation>
    <scope>NUCLEOTIDE SEQUENCE [LARGE SCALE GENOMIC DNA]</scope>
    <source>
        <strain evidence="6 7">LMG 27715</strain>
    </source>
</reference>
<dbReference type="InterPro" id="IPR050572">
    <property type="entry name" value="Fe-S_Ferredoxin"/>
</dbReference>
<feature type="domain" description="4Fe-4S ferredoxin-type" evidence="5">
    <location>
        <begin position="121"/>
        <end position="154"/>
    </location>
</feature>
<organism evidence="6 7">
    <name type="scientific">Brenneria roseae subsp. americana</name>
    <dbReference type="NCBI Taxonomy" id="1508507"/>
    <lineage>
        <taxon>Bacteria</taxon>
        <taxon>Pseudomonadati</taxon>
        <taxon>Pseudomonadota</taxon>
        <taxon>Gammaproteobacteria</taxon>
        <taxon>Enterobacterales</taxon>
        <taxon>Pectobacteriaceae</taxon>
        <taxon>Brenneria</taxon>
    </lineage>
</organism>
<evidence type="ECO:0000256" key="1">
    <source>
        <dbReference type="ARBA" id="ARBA00022485"/>
    </source>
</evidence>
<feature type="domain" description="4Fe-4S ferredoxin-type" evidence="5">
    <location>
        <begin position="87"/>
        <end position="116"/>
    </location>
</feature>
<dbReference type="GO" id="GO:0051539">
    <property type="term" value="F:4 iron, 4 sulfur cluster binding"/>
    <property type="evidence" value="ECO:0007669"/>
    <property type="project" value="UniProtKB-KW"/>
</dbReference>
<keyword evidence="2" id="KW-0479">Metal-binding</keyword>
<dbReference type="Pfam" id="PF00037">
    <property type="entry name" value="Fer4"/>
    <property type="match status" value="1"/>
</dbReference>
<protein>
    <submittedName>
        <fullName evidence="6">Ferredoxin-type protein NapF</fullName>
    </submittedName>
</protein>
<dbReference type="Proteomes" id="UP000245138">
    <property type="component" value="Unassembled WGS sequence"/>
</dbReference>
<evidence type="ECO:0000259" key="5">
    <source>
        <dbReference type="PROSITE" id="PS51379"/>
    </source>
</evidence>
<evidence type="ECO:0000256" key="3">
    <source>
        <dbReference type="ARBA" id="ARBA00023004"/>
    </source>
</evidence>
<dbReference type="Gene3D" id="3.30.70.20">
    <property type="match status" value="2"/>
</dbReference>
<keyword evidence="1" id="KW-0004">4Fe-4S</keyword>
<proteinExistence type="predicted"/>
<dbReference type="RefSeq" id="WP_109053420.1">
    <property type="nucleotide sequence ID" value="NZ_QDKJ01000003.1"/>
</dbReference>
<accession>A0A2U1TYI9</accession>
<sequence length="186" mass="20728">MDKTDNFYREYLSHRYISRRGLFRALLTASQKTVPPDTSPEAARLARTPRPPGAIAPELFLHQCTRCQQCIEHCPMGVITRDDDGYPLLVIEYASCDGCNQCIQHCASGALQPQAQFDTGLRPIIDTRRCIHTQRHCGQCLASCTEQALDTNEYGYPVVDTSRCSGCGECLIQCDERAITLTVQPS</sequence>
<dbReference type="PROSITE" id="PS51379">
    <property type="entry name" value="4FE4S_FER_2"/>
    <property type="match status" value="4"/>
</dbReference>
<dbReference type="EMBL" id="QDKJ01000003">
    <property type="protein sequence ID" value="PWC14422.1"/>
    <property type="molecule type" value="Genomic_DNA"/>
</dbReference>
<evidence type="ECO:0000313" key="6">
    <source>
        <dbReference type="EMBL" id="PWC14422.1"/>
    </source>
</evidence>
<feature type="domain" description="4Fe-4S ferredoxin-type" evidence="5">
    <location>
        <begin position="55"/>
        <end position="84"/>
    </location>
</feature>
<dbReference type="InterPro" id="IPR017896">
    <property type="entry name" value="4Fe4S_Fe-S-bd"/>
</dbReference>
<dbReference type="OrthoDB" id="9808559at2"/>
<dbReference type="PANTHER" id="PTHR43687:SF1">
    <property type="entry name" value="FERREDOXIN III"/>
    <property type="match status" value="1"/>
</dbReference>
<feature type="domain" description="4Fe-4S ferredoxin-type" evidence="5">
    <location>
        <begin position="155"/>
        <end position="184"/>
    </location>
</feature>
<evidence type="ECO:0000256" key="2">
    <source>
        <dbReference type="ARBA" id="ARBA00022723"/>
    </source>
</evidence>
<dbReference type="GO" id="GO:0046872">
    <property type="term" value="F:metal ion binding"/>
    <property type="evidence" value="ECO:0007669"/>
    <property type="project" value="UniProtKB-KW"/>
</dbReference>
<evidence type="ECO:0000256" key="4">
    <source>
        <dbReference type="ARBA" id="ARBA00023014"/>
    </source>
</evidence>
<dbReference type="InterPro" id="IPR017900">
    <property type="entry name" value="4Fe4S_Fe_S_CS"/>
</dbReference>
<dbReference type="Pfam" id="PF13187">
    <property type="entry name" value="Fer4_9"/>
    <property type="match status" value="1"/>
</dbReference>
<dbReference type="AlphaFoldDB" id="A0A2U1TYI9"/>
<gene>
    <name evidence="6" type="ORF">B4923_05895</name>
</gene>
<dbReference type="SUPFAM" id="SSF54862">
    <property type="entry name" value="4Fe-4S ferredoxins"/>
    <property type="match status" value="2"/>
</dbReference>
<dbReference type="PROSITE" id="PS00198">
    <property type="entry name" value="4FE4S_FER_1"/>
    <property type="match status" value="1"/>
</dbReference>
<evidence type="ECO:0000313" key="7">
    <source>
        <dbReference type="Proteomes" id="UP000245138"/>
    </source>
</evidence>
<keyword evidence="7" id="KW-1185">Reference proteome</keyword>
<keyword evidence="3" id="KW-0408">Iron</keyword>
<name>A0A2U1TYI9_9GAMM</name>
<keyword evidence="4" id="KW-0411">Iron-sulfur</keyword>